<dbReference type="Pfam" id="PF00535">
    <property type="entry name" value="Glycos_transf_2"/>
    <property type="match status" value="1"/>
</dbReference>
<evidence type="ECO:0000313" key="6">
    <source>
        <dbReference type="EMBL" id="MFD2203706.1"/>
    </source>
</evidence>
<keyword evidence="7" id="KW-1185">Reference proteome</keyword>
<evidence type="ECO:0000259" key="5">
    <source>
        <dbReference type="Pfam" id="PF00535"/>
    </source>
</evidence>
<dbReference type="SUPFAM" id="SSF53448">
    <property type="entry name" value="Nucleotide-diphospho-sugar transferases"/>
    <property type="match status" value="1"/>
</dbReference>
<feature type="transmembrane region" description="Helical" evidence="4">
    <location>
        <begin position="259"/>
        <end position="282"/>
    </location>
</feature>
<accession>A0ABW5BEW1</accession>
<sequence>MDSKEPSSVAIIIINWNGYSLSRRCLLSLMQIHYSNYTIVLVDNGSEDGSFEKLKREFETPVFIANEKNLGFTGGNNAGIDYAIKNKFDFILLLNNDTEVEPDFLNELLKVQKSHPNVGMVQPLILFHDKRDKIWSAGGRYIAPLGIAKTLDSQKNFQTAKVEDKVLDWATGCCILIPRQIIEKVGTLQQSYFAYFEDVDWSLRIRKAGYLIYLAAKSTIYHEGGASSKKAHKEGMISPTVFYLYCRNQLFQLRRHLDFPFWVIAWPFHIGKYLIWISYFCIRGRFKKMKAVAKGIRDGIFLDHHHNEPLCP</sequence>
<feature type="domain" description="Glycosyltransferase 2-like" evidence="5">
    <location>
        <begin position="11"/>
        <end position="185"/>
    </location>
</feature>
<dbReference type="CDD" id="cd04186">
    <property type="entry name" value="GT_2_like_c"/>
    <property type="match status" value="1"/>
</dbReference>
<gene>
    <name evidence="6" type="ORF">ACFSKV_19175</name>
</gene>
<dbReference type="RefSeq" id="WP_380806573.1">
    <property type="nucleotide sequence ID" value="NZ_JBHUIV010000034.1"/>
</dbReference>
<reference evidence="7" key="1">
    <citation type="journal article" date="2019" name="Int. J. Syst. Evol. Microbiol.">
        <title>The Global Catalogue of Microorganisms (GCM) 10K type strain sequencing project: providing services to taxonomists for standard genome sequencing and annotation.</title>
        <authorList>
            <consortium name="The Broad Institute Genomics Platform"/>
            <consortium name="The Broad Institute Genome Sequencing Center for Infectious Disease"/>
            <person name="Wu L."/>
            <person name="Ma J."/>
        </authorList>
    </citation>
    <scope>NUCLEOTIDE SEQUENCE [LARGE SCALE GENOMIC DNA]</scope>
    <source>
        <strain evidence="7">KCTC 19812</strain>
    </source>
</reference>
<comment type="similarity">
    <text evidence="1">Belongs to the glycosyltransferase 2 family.</text>
</comment>
<keyword evidence="4" id="KW-0472">Membrane</keyword>
<dbReference type="GO" id="GO:0016757">
    <property type="term" value="F:glycosyltransferase activity"/>
    <property type="evidence" value="ECO:0007669"/>
    <property type="project" value="UniProtKB-KW"/>
</dbReference>
<organism evidence="6 7">
    <name type="scientific">Shivajiella indica</name>
    <dbReference type="NCBI Taxonomy" id="872115"/>
    <lineage>
        <taxon>Bacteria</taxon>
        <taxon>Pseudomonadati</taxon>
        <taxon>Bacteroidota</taxon>
        <taxon>Cytophagia</taxon>
        <taxon>Cytophagales</taxon>
        <taxon>Cyclobacteriaceae</taxon>
        <taxon>Shivajiella</taxon>
    </lineage>
</organism>
<keyword evidence="4" id="KW-1133">Transmembrane helix</keyword>
<proteinExistence type="inferred from homology"/>
<evidence type="ECO:0000256" key="4">
    <source>
        <dbReference type="SAM" id="Phobius"/>
    </source>
</evidence>
<name>A0ABW5BEW1_9BACT</name>
<evidence type="ECO:0000256" key="2">
    <source>
        <dbReference type="ARBA" id="ARBA00022676"/>
    </source>
</evidence>
<dbReference type="Proteomes" id="UP001597414">
    <property type="component" value="Unassembled WGS sequence"/>
</dbReference>
<dbReference type="Gene3D" id="3.90.550.10">
    <property type="entry name" value="Spore Coat Polysaccharide Biosynthesis Protein SpsA, Chain A"/>
    <property type="match status" value="1"/>
</dbReference>
<evidence type="ECO:0000313" key="7">
    <source>
        <dbReference type="Proteomes" id="UP001597414"/>
    </source>
</evidence>
<dbReference type="InterPro" id="IPR029044">
    <property type="entry name" value="Nucleotide-diphossugar_trans"/>
</dbReference>
<dbReference type="PANTHER" id="PTHR43179:SF12">
    <property type="entry name" value="GALACTOFURANOSYLTRANSFERASE GLFT2"/>
    <property type="match status" value="1"/>
</dbReference>
<keyword evidence="3 6" id="KW-0808">Transferase</keyword>
<dbReference type="EC" id="2.4.-.-" evidence="6"/>
<dbReference type="InterPro" id="IPR001173">
    <property type="entry name" value="Glyco_trans_2-like"/>
</dbReference>
<evidence type="ECO:0000256" key="3">
    <source>
        <dbReference type="ARBA" id="ARBA00022679"/>
    </source>
</evidence>
<dbReference type="EMBL" id="JBHUIV010000034">
    <property type="protein sequence ID" value="MFD2203706.1"/>
    <property type="molecule type" value="Genomic_DNA"/>
</dbReference>
<keyword evidence="4" id="KW-0812">Transmembrane</keyword>
<keyword evidence="2 6" id="KW-0328">Glycosyltransferase</keyword>
<evidence type="ECO:0000256" key="1">
    <source>
        <dbReference type="ARBA" id="ARBA00006739"/>
    </source>
</evidence>
<dbReference type="PANTHER" id="PTHR43179">
    <property type="entry name" value="RHAMNOSYLTRANSFERASE WBBL"/>
    <property type="match status" value="1"/>
</dbReference>
<protein>
    <submittedName>
        <fullName evidence="6">Glycosyltransferase family 2 protein</fullName>
        <ecNumber evidence="6">2.4.-.-</ecNumber>
    </submittedName>
</protein>
<comment type="caution">
    <text evidence="6">The sequence shown here is derived from an EMBL/GenBank/DDBJ whole genome shotgun (WGS) entry which is preliminary data.</text>
</comment>